<dbReference type="AlphaFoldDB" id="A0A0D1KYL4"/>
<feature type="domain" description="Erythromycin biosynthesis protein CIII-like C-terminal" evidence="4">
    <location>
        <begin position="253"/>
        <end position="378"/>
    </location>
</feature>
<proteinExistence type="inferred from homology"/>
<dbReference type="STRING" id="483913.AN935_10290"/>
<evidence type="ECO:0000313" key="5">
    <source>
        <dbReference type="EMBL" id="KIU11237.1"/>
    </source>
</evidence>
<dbReference type="Gene3D" id="3.40.50.2000">
    <property type="entry name" value="Glycogen Phosphorylase B"/>
    <property type="match status" value="2"/>
</dbReference>
<dbReference type="FunFam" id="3.40.50.2000:FF:000072">
    <property type="entry name" value="Glycosyl transferase"/>
    <property type="match status" value="1"/>
</dbReference>
<comment type="caution">
    <text evidence="5">The sequence shown here is derived from an EMBL/GenBank/DDBJ whole genome shotgun (WGS) entry which is preliminary data.</text>
</comment>
<dbReference type="Proteomes" id="UP000032247">
    <property type="component" value="Unassembled WGS sequence"/>
</dbReference>
<keyword evidence="3 5" id="KW-0808">Transferase</keyword>
<dbReference type="PANTHER" id="PTHR48043">
    <property type="entry name" value="EG:EG0003.4 PROTEIN-RELATED"/>
    <property type="match status" value="1"/>
</dbReference>
<evidence type="ECO:0000259" key="4">
    <source>
        <dbReference type="Pfam" id="PF06722"/>
    </source>
</evidence>
<dbReference type="InterPro" id="IPR006326">
    <property type="entry name" value="UDPGT_MGT-like"/>
</dbReference>
<dbReference type="InterPro" id="IPR002213">
    <property type="entry name" value="UDP_glucos_trans"/>
</dbReference>
<dbReference type="PATRIC" id="fig|1423.173.peg.1883"/>
<dbReference type="InterPro" id="IPR010610">
    <property type="entry name" value="EryCIII-like_C"/>
</dbReference>
<accession>A0A0D1KYL4</accession>
<dbReference type="PANTHER" id="PTHR48043:SF145">
    <property type="entry name" value="FI06409P-RELATED"/>
    <property type="match status" value="1"/>
</dbReference>
<dbReference type="InterPro" id="IPR050271">
    <property type="entry name" value="UDP-glycosyltransferase"/>
</dbReference>
<reference evidence="5 6" key="1">
    <citation type="submission" date="2014-12" db="EMBL/GenBank/DDBJ databases">
        <title>Comparative genome analysis of Bacillus coagulans HM-08, Clostridium butyricum HM-68, Bacillus subtilis HM-66 and Bacillus licheniformis BL-09.</title>
        <authorList>
            <person name="Zhang H."/>
        </authorList>
    </citation>
    <scope>NUCLEOTIDE SEQUENCE [LARGE SCALE GENOMIC DNA]</scope>
    <source>
        <strain evidence="5 6">HM-66</strain>
    </source>
</reference>
<keyword evidence="2" id="KW-0328">Glycosyltransferase</keyword>
<dbReference type="Pfam" id="PF06722">
    <property type="entry name" value="EryCIII-like_C"/>
    <property type="match status" value="1"/>
</dbReference>
<evidence type="ECO:0000313" key="6">
    <source>
        <dbReference type="Proteomes" id="UP000032247"/>
    </source>
</evidence>
<dbReference type="GO" id="GO:0008194">
    <property type="term" value="F:UDP-glycosyltransferase activity"/>
    <property type="evidence" value="ECO:0007669"/>
    <property type="project" value="InterPro"/>
</dbReference>
<protein>
    <submittedName>
        <fullName evidence="5">Glycosyltransferase</fullName>
    </submittedName>
</protein>
<evidence type="ECO:0000256" key="2">
    <source>
        <dbReference type="ARBA" id="ARBA00022676"/>
    </source>
</evidence>
<name>A0A0D1KYL4_BACIU</name>
<dbReference type="NCBIfam" id="TIGR01426">
    <property type="entry name" value="MGT"/>
    <property type="match status" value="1"/>
</dbReference>
<dbReference type="SUPFAM" id="SSF53756">
    <property type="entry name" value="UDP-Glycosyltransferase/glycogen phosphorylase"/>
    <property type="match status" value="1"/>
</dbReference>
<gene>
    <name evidence="5" type="ORF">SC09_Contig24orf00141</name>
</gene>
<comment type="similarity">
    <text evidence="1">Belongs to the UDP-glycosyltransferase family.</text>
</comment>
<evidence type="ECO:0000256" key="1">
    <source>
        <dbReference type="ARBA" id="ARBA00009995"/>
    </source>
</evidence>
<dbReference type="GO" id="GO:0016758">
    <property type="term" value="F:hexosyltransferase activity"/>
    <property type="evidence" value="ECO:0007669"/>
    <property type="project" value="InterPro"/>
</dbReference>
<dbReference type="EMBL" id="JXBC01000003">
    <property type="protein sequence ID" value="KIU11237.1"/>
    <property type="molecule type" value="Genomic_DNA"/>
</dbReference>
<sequence length="405" mass="45604">MANVLMIGFPGEGHINPSIGVMKELKSRGENITYYAVKEYKEKITALDIEFREYHDFRGDYFGKNATGDEERDFTEMLCAFLKACKDIATHIYEEVKHESYDYVIYDHHLLAGKVIANMLKLPRFSLCTTFAMNEEFAKEMMGAYMKGSLEDSPHYESYQQLAETLNADFQAEIKKPFDVFLADGDLTIVFTSRGFQPLAEQFGERYVFVGPSITERAGNNDFPFDQIDNENVLFISMGTIFNNQKQFFNQCLEVCKDFDGKVVLSIGKHIKTSELNDIPENFIVRPYVPQLEILKRASLFVTHGGMNSTSEGLYFETPLVVIPMGGDQFVVADQVEKVGAGKVIKKKELSESLLKETIQEVMNNRSYAEKAKEIGQSLKAAGGSKKAADSILEAVKQKTQSANA</sequence>
<evidence type="ECO:0000256" key="3">
    <source>
        <dbReference type="ARBA" id="ARBA00022679"/>
    </source>
</evidence>
<dbReference type="CDD" id="cd03784">
    <property type="entry name" value="GT1_Gtf-like"/>
    <property type="match status" value="1"/>
</dbReference>
<organism evidence="5 6">
    <name type="scientific">Bacillus subtilis</name>
    <dbReference type="NCBI Taxonomy" id="1423"/>
    <lineage>
        <taxon>Bacteria</taxon>
        <taxon>Bacillati</taxon>
        <taxon>Bacillota</taxon>
        <taxon>Bacilli</taxon>
        <taxon>Bacillales</taxon>
        <taxon>Bacillaceae</taxon>
        <taxon>Bacillus</taxon>
    </lineage>
</organism>